<dbReference type="Proteomes" id="UP000187406">
    <property type="component" value="Unassembled WGS sequence"/>
</dbReference>
<comment type="caution">
    <text evidence="2">The sequence shown here is derived from an EMBL/GenBank/DDBJ whole genome shotgun (WGS) entry which is preliminary data.</text>
</comment>
<evidence type="ECO:0000313" key="3">
    <source>
        <dbReference type="Proteomes" id="UP000187406"/>
    </source>
</evidence>
<feature type="compositionally biased region" description="Polar residues" evidence="1">
    <location>
        <begin position="13"/>
        <end position="22"/>
    </location>
</feature>
<dbReference type="EMBL" id="BDDD01002368">
    <property type="protein sequence ID" value="GAV81291.1"/>
    <property type="molecule type" value="Genomic_DNA"/>
</dbReference>
<reference evidence="3" key="1">
    <citation type="submission" date="2016-04" db="EMBL/GenBank/DDBJ databases">
        <title>Cephalotus genome sequencing.</title>
        <authorList>
            <person name="Fukushima K."/>
            <person name="Hasebe M."/>
            <person name="Fang X."/>
        </authorList>
    </citation>
    <scope>NUCLEOTIDE SEQUENCE [LARGE SCALE GENOMIC DNA]</scope>
    <source>
        <strain evidence="3">cv. St1</strain>
    </source>
</reference>
<name>A0A1Q3CMG6_CEPFO</name>
<dbReference type="InParanoid" id="A0A1Q3CMG6"/>
<evidence type="ECO:0000256" key="1">
    <source>
        <dbReference type="SAM" id="MobiDB-lite"/>
    </source>
</evidence>
<accession>A0A1Q3CMG6</accession>
<dbReference type="AlphaFoldDB" id="A0A1Q3CMG6"/>
<protein>
    <submittedName>
        <fullName evidence="2">Uncharacterized protein</fullName>
    </submittedName>
</protein>
<organism evidence="2 3">
    <name type="scientific">Cephalotus follicularis</name>
    <name type="common">Albany pitcher plant</name>
    <dbReference type="NCBI Taxonomy" id="3775"/>
    <lineage>
        <taxon>Eukaryota</taxon>
        <taxon>Viridiplantae</taxon>
        <taxon>Streptophyta</taxon>
        <taxon>Embryophyta</taxon>
        <taxon>Tracheophyta</taxon>
        <taxon>Spermatophyta</taxon>
        <taxon>Magnoliopsida</taxon>
        <taxon>eudicotyledons</taxon>
        <taxon>Gunneridae</taxon>
        <taxon>Pentapetalae</taxon>
        <taxon>rosids</taxon>
        <taxon>fabids</taxon>
        <taxon>Oxalidales</taxon>
        <taxon>Cephalotaceae</taxon>
        <taxon>Cephalotus</taxon>
    </lineage>
</organism>
<keyword evidence="3" id="KW-1185">Reference proteome</keyword>
<evidence type="ECO:0000313" key="2">
    <source>
        <dbReference type="EMBL" id="GAV81291.1"/>
    </source>
</evidence>
<sequence length="113" mass="12517">MVLLEGSPIMEKGTNTSPSVHVSSRERARCGVHSCNEQTPYPRVHGHAIPKTVAPEVVEQVSESSQSDSDEGKYSLCLRPQARCFILLLILRSGHHSDSCLARNNSFYNGLYF</sequence>
<feature type="region of interest" description="Disordered" evidence="1">
    <location>
        <begin position="1"/>
        <end position="23"/>
    </location>
</feature>
<gene>
    <name evidence="2" type="ORF">CFOL_v3_24749</name>
</gene>
<proteinExistence type="predicted"/>